<evidence type="ECO:0000256" key="1">
    <source>
        <dbReference type="PROSITE-ProRule" id="PRU00152"/>
    </source>
</evidence>
<sequence>MSKEEELPTPTLETPRSNASTSSQTSDDRPETGNYSIVVRTASKPHAGTSASVFVQLTDVEGNKTDKVRLKCSISHRKKFQKGHADLFMLVDQNYMSQLKTVDVWHQRRGRKDAWLLHSIDVIDHQTNMLYHFPCGNWLGHSSDDTYYNMNFVSLDAVGQPVSAISRKDFAPQNHS</sequence>
<protein>
    <submittedName>
        <fullName evidence="4">(pine wood nematode) hypothetical protein</fullName>
    </submittedName>
</protein>
<dbReference type="Proteomes" id="UP000582659">
    <property type="component" value="Unassembled WGS sequence"/>
</dbReference>
<reference evidence="4" key="1">
    <citation type="submission" date="2020-09" db="EMBL/GenBank/DDBJ databases">
        <authorList>
            <person name="Kikuchi T."/>
        </authorList>
    </citation>
    <scope>NUCLEOTIDE SEQUENCE</scope>
    <source>
        <strain evidence="4">Ka4C1</strain>
    </source>
</reference>
<feature type="compositionally biased region" description="Polar residues" evidence="2">
    <location>
        <begin position="16"/>
        <end position="25"/>
    </location>
</feature>
<dbReference type="EMBL" id="CAJFCV020000002">
    <property type="protein sequence ID" value="CAG9100783.1"/>
    <property type="molecule type" value="Genomic_DNA"/>
</dbReference>
<name>A0A7I8WYA5_BURXY</name>
<dbReference type="Pfam" id="PF01477">
    <property type="entry name" value="PLAT"/>
    <property type="match status" value="1"/>
</dbReference>
<dbReference type="InterPro" id="IPR001024">
    <property type="entry name" value="PLAT/LH2_dom"/>
</dbReference>
<dbReference type="PANTHER" id="PTHR45901:SF3">
    <property type="entry name" value="LIPOXYGENASE HOMOLOGY DOMAIN-CONTAINING PROTEIN 1"/>
    <property type="match status" value="1"/>
</dbReference>
<dbReference type="AlphaFoldDB" id="A0A7I8WYA5"/>
<evidence type="ECO:0000256" key="2">
    <source>
        <dbReference type="SAM" id="MobiDB-lite"/>
    </source>
</evidence>
<feature type="domain" description="PLAT" evidence="3">
    <location>
        <begin position="33"/>
        <end position="153"/>
    </location>
</feature>
<dbReference type="InterPro" id="IPR036392">
    <property type="entry name" value="PLAT/LH2_dom_sf"/>
</dbReference>
<feature type="region of interest" description="Disordered" evidence="2">
    <location>
        <begin position="1"/>
        <end position="32"/>
    </location>
</feature>
<comment type="caution">
    <text evidence="1">Lacks conserved residue(s) required for the propagation of feature annotation.</text>
</comment>
<dbReference type="EMBL" id="CAJFDI010000002">
    <property type="protein sequence ID" value="CAD5217316.1"/>
    <property type="molecule type" value="Genomic_DNA"/>
</dbReference>
<comment type="caution">
    <text evidence="4">The sequence shown here is derived from an EMBL/GenBank/DDBJ whole genome shotgun (WGS) entry which is preliminary data.</text>
</comment>
<dbReference type="PANTHER" id="PTHR45901">
    <property type="entry name" value="PROTEIN CBG12474"/>
    <property type="match status" value="1"/>
</dbReference>
<keyword evidence="5" id="KW-1185">Reference proteome</keyword>
<evidence type="ECO:0000259" key="3">
    <source>
        <dbReference type="PROSITE" id="PS50095"/>
    </source>
</evidence>
<dbReference type="OrthoDB" id="5322100at2759"/>
<evidence type="ECO:0000313" key="4">
    <source>
        <dbReference type="EMBL" id="CAD5217316.1"/>
    </source>
</evidence>
<gene>
    <name evidence="4" type="ORF">BXYJ_LOCUS4974</name>
</gene>
<dbReference type="PROSITE" id="PS50095">
    <property type="entry name" value="PLAT"/>
    <property type="match status" value="1"/>
</dbReference>
<organism evidence="4 5">
    <name type="scientific">Bursaphelenchus xylophilus</name>
    <name type="common">Pinewood nematode worm</name>
    <name type="synonym">Aphelenchoides xylophilus</name>
    <dbReference type="NCBI Taxonomy" id="6326"/>
    <lineage>
        <taxon>Eukaryota</taxon>
        <taxon>Metazoa</taxon>
        <taxon>Ecdysozoa</taxon>
        <taxon>Nematoda</taxon>
        <taxon>Chromadorea</taxon>
        <taxon>Rhabditida</taxon>
        <taxon>Tylenchina</taxon>
        <taxon>Tylenchomorpha</taxon>
        <taxon>Aphelenchoidea</taxon>
        <taxon>Aphelenchoididae</taxon>
        <taxon>Bursaphelenchus</taxon>
    </lineage>
</organism>
<accession>A0A7I8WYA5</accession>
<dbReference type="Gene3D" id="2.60.60.20">
    <property type="entry name" value="PLAT/LH2 domain"/>
    <property type="match status" value="1"/>
</dbReference>
<dbReference type="Proteomes" id="UP000659654">
    <property type="component" value="Unassembled WGS sequence"/>
</dbReference>
<dbReference type="SMR" id="A0A7I8WYA5"/>
<dbReference type="SUPFAM" id="SSF49723">
    <property type="entry name" value="Lipase/lipooxygenase domain (PLAT/LH2 domain)"/>
    <property type="match status" value="1"/>
</dbReference>
<dbReference type="InterPro" id="IPR052970">
    <property type="entry name" value="Inner_ear_hair_cell_LOXHD"/>
</dbReference>
<proteinExistence type="predicted"/>
<evidence type="ECO:0000313" key="5">
    <source>
        <dbReference type="Proteomes" id="UP000659654"/>
    </source>
</evidence>